<evidence type="ECO:0000313" key="10">
    <source>
        <dbReference type="EMBL" id="QKJ26261.1"/>
    </source>
</evidence>
<evidence type="ECO:0000256" key="2">
    <source>
        <dbReference type="ARBA" id="ARBA00023012"/>
    </source>
</evidence>
<dbReference type="PANTHER" id="PTHR48111:SF1">
    <property type="entry name" value="TWO-COMPONENT RESPONSE REGULATOR ORR33"/>
    <property type="match status" value="1"/>
</dbReference>
<dbReference type="SMART" id="SM00862">
    <property type="entry name" value="Trans_reg_C"/>
    <property type="match status" value="1"/>
</dbReference>
<evidence type="ECO:0000259" key="9">
    <source>
        <dbReference type="PROSITE" id="PS51755"/>
    </source>
</evidence>
<evidence type="ECO:0000256" key="5">
    <source>
        <dbReference type="ARBA" id="ARBA00023163"/>
    </source>
</evidence>
<dbReference type="GO" id="GO:0005829">
    <property type="term" value="C:cytosol"/>
    <property type="evidence" value="ECO:0007669"/>
    <property type="project" value="TreeGrafter"/>
</dbReference>
<gene>
    <name evidence="10" type="ORF">ACBT_0282</name>
</gene>
<evidence type="ECO:0000256" key="6">
    <source>
        <dbReference type="PROSITE-ProRule" id="PRU00169"/>
    </source>
</evidence>
<dbReference type="PANTHER" id="PTHR48111">
    <property type="entry name" value="REGULATOR OF RPOS"/>
    <property type="match status" value="1"/>
</dbReference>
<evidence type="ECO:0000256" key="1">
    <source>
        <dbReference type="ARBA" id="ARBA00022553"/>
    </source>
</evidence>
<sequence length="253" mass="29046">MKNKTKILIVEDESIIALNLKENLIDLGYEPCGIAPNKFKAMKILENGVVPDLILMDIYLKGPTTGIEFAKELKITKPQIPVIFLTANSEISTIKKASETFAYGYLLKPYKKENLHAAIEIALQKSNEDNQRIKKLDAIENVNKTLTHQLELSSEQKSRTVKLKYGYLYDKEKEILYYGDEPVKLTTKELKIIKYLCESPGHNVSQEQLEYAIWQDEPAGYAAFRSVLFRLRNKIHKDLITNQNNTGYKIELF</sequence>
<evidence type="ECO:0000256" key="3">
    <source>
        <dbReference type="ARBA" id="ARBA00023015"/>
    </source>
</evidence>
<dbReference type="Pfam" id="PF00072">
    <property type="entry name" value="Response_reg"/>
    <property type="match status" value="1"/>
</dbReference>
<dbReference type="PROSITE" id="PS51755">
    <property type="entry name" value="OMPR_PHOB"/>
    <property type="match status" value="1"/>
</dbReference>
<dbReference type="InterPro" id="IPR039420">
    <property type="entry name" value="WalR-like"/>
</dbReference>
<dbReference type="Gene3D" id="1.10.10.10">
    <property type="entry name" value="Winged helix-like DNA-binding domain superfamily/Winged helix DNA-binding domain"/>
    <property type="match status" value="1"/>
</dbReference>
<dbReference type="GO" id="GO:0000976">
    <property type="term" value="F:transcription cis-regulatory region binding"/>
    <property type="evidence" value="ECO:0007669"/>
    <property type="project" value="TreeGrafter"/>
</dbReference>
<keyword evidence="4 7" id="KW-0238">DNA-binding</keyword>
<dbReference type="EMBL" id="CP054051">
    <property type="protein sequence ID" value="QKJ26261.1"/>
    <property type="molecule type" value="Genomic_DNA"/>
</dbReference>
<feature type="domain" description="OmpR/PhoB-type" evidence="9">
    <location>
        <begin position="158"/>
        <end position="252"/>
    </location>
</feature>
<keyword evidence="3" id="KW-0805">Transcription regulation</keyword>
<dbReference type="Gene3D" id="3.40.50.2300">
    <property type="match status" value="1"/>
</dbReference>
<dbReference type="KEGG" id="acib:ACBT_0282"/>
<organism evidence="10 11">
    <name type="scientific">Aliarcobacter cibarius</name>
    <dbReference type="NCBI Taxonomy" id="255507"/>
    <lineage>
        <taxon>Bacteria</taxon>
        <taxon>Pseudomonadati</taxon>
        <taxon>Campylobacterota</taxon>
        <taxon>Epsilonproteobacteria</taxon>
        <taxon>Campylobacterales</taxon>
        <taxon>Arcobacteraceae</taxon>
        <taxon>Aliarcobacter</taxon>
    </lineage>
</organism>
<evidence type="ECO:0000256" key="7">
    <source>
        <dbReference type="PROSITE-ProRule" id="PRU01091"/>
    </source>
</evidence>
<dbReference type="SUPFAM" id="SSF52172">
    <property type="entry name" value="CheY-like"/>
    <property type="match status" value="1"/>
</dbReference>
<dbReference type="SMART" id="SM00448">
    <property type="entry name" value="REC"/>
    <property type="match status" value="1"/>
</dbReference>
<evidence type="ECO:0000259" key="8">
    <source>
        <dbReference type="PROSITE" id="PS50110"/>
    </source>
</evidence>
<feature type="DNA-binding region" description="OmpR/PhoB-type" evidence="7">
    <location>
        <begin position="158"/>
        <end position="252"/>
    </location>
</feature>
<feature type="domain" description="Response regulatory" evidence="8">
    <location>
        <begin position="6"/>
        <end position="123"/>
    </location>
</feature>
<name>A0A7L5JM38_9BACT</name>
<keyword evidence="5" id="KW-0804">Transcription</keyword>
<keyword evidence="2" id="KW-0902">Two-component regulatory system</keyword>
<dbReference type="AlphaFoldDB" id="A0A7L5JM38"/>
<dbReference type="InterPro" id="IPR001867">
    <property type="entry name" value="OmpR/PhoB-type_DNA-bd"/>
</dbReference>
<dbReference type="Pfam" id="PF00486">
    <property type="entry name" value="Trans_reg_C"/>
    <property type="match status" value="1"/>
</dbReference>
<dbReference type="InterPro" id="IPR001789">
    <property type="entry name" value="Sig_transdc_resp-reg_receiver"/>
</dbReference>
<dbReference type="InterPro" id="IPR036388">
    <property type="entry name" value="WH-like_DNA-bd_sf"/>
</dbReference>
<feature type="modified residue" description="4-aspartylphosphate" evidence="6">
    <location>
        <position position="57"/>
    </location>
</feature>
<dbReference type="Proteomes" id="UP000509513">
    <property type="component" value="Chromosome"/>
</dbReference>
<evidence type="ECO:0000256" key="4">
    <source>
        <dbReference type="ARBA" id="ARBA00023125"/>
    </source>
</evidence>
<keyword evidence="1 6" id="KW-0597">Phosphoprotein</keyword>
<dbReference type="CDD" id="cd17534">
    <property type="entry name" value="REC_DC-like"/>
    <property type="match status" value="1"/>
</dbReference>
<evidence type="ECO:0000313" key="11">
    <source>
        <dbReference type="Proteomes" id="UP000509513"/>
    </source>
</evidence>
<dbReference type="GO" id="GO:0000156">
    <property type="term" value="F:phosphorelay response regulator activity"/>
    <property type="evidence" value="ECO:0007669"/>
    <property type="project" value="TreeGrafter"/>
</dbReference>
<dbReference type="PROSITE" id="PS50110">
    <property type="entry name" value="RESPONSE_REGULATORY"/>
    <property type="match status" value="1"/>
</dbReference>
<dbReference type="CDD" id="cd00383">
    <property type="entry name" value="trans_reg_C"/>
    <property type="match status" value="1"/>
</dbReference>
<accession>A0A7L5JM38</accession>
<proteinExistence type="predicted"/>
<dbReference type="RefSeq" id="WP_024774236.1">
    <property type="nucleotide sequence ID" value="NZ_CP054051.1"/>
</dbReference>
<reference evidence="10 11" key="1">
    <citation type="submission" date="2020-05" db="EMBL/GenBank/DDBJ databases">
        <title>Complete genome sequencing of Campylobacter and Arcobacter type strains.</title>
        <authorList>
            <person name="Miller W.G."/>
            <person name="Yee E."/>
        </authorList>
    </citation>
    <scope>NUCLEOTIDE SEQUENCE [LARGE SCALE GENOMIC DNA]</scope>
    <source>
        <strain evidence="10 11">LMG 21996</strain>
    </source>
</reference>
<dbReference type="GO" id="GO:0006355">
    <property type="term" value="P:regulation of DNA-templated transcription"/>
    <property type="evidence" value="ECO:0007669"/>
    <property type="project" value="InterPro"/>
</dbReference>
<protein>
    <submittedName>
        <fullName evidence="10">Two-component system response regulator</fullName>
    </submittedName>
</protein>
<dbReference type="SUPFAM" id="SSF46894">
    <property type="entry name" value="C-terminal effector domain of the bipartite response regulators"/>
    <property type="match status" value="1"/>
</dbReference>
<dbReference type="GO" id="GO:0032993">
    <property type="term" value="C:protein-DNA complex"/>
    <property type="evidence" value="ECO:0007669"/>
    <property type="project" value="TreeGrafter"/>
</dbReference>
<dbReference type="InterPro" id="IPR011006">
    <property type="entry name" value="CheY-like_superfamily"/>
</dbReference>
<dbReference type="InterPro" id="IPR016032">
    <property type="entry name" value="Sig_transdc_resp-reg_C-effctor"/>
</dbReference>